<dbReference type="InterPro" id="IPR054471">
    <property type="entry name" value="GPIID_WHD"/>
</dbReference>
<dbReference type="InterPro" id="IPR001680">
    <property type="entry name" value="WD40_rpt"/>
</dbReference>
<evidence type="ECO:0000256" key="3">
    <source>
        <dbReference type="SAM" id="MobiDB-lite"/>
    </source>
</evidence>
<comment type="caution">
    <text evidence="7">The sequence shown here is derived from an EMBL/GenBank/DDBJ whole genome shotgun (WGS) entry which is preliminary data.</text>
</comment>
<dbReference type="EMBL" id="JBBWRZ010000002">
    <property type="protein sequence ID" value="KAK8244134.1"/>
    <property type="molecule type" value="Genomic_DNA"/>
</dbReference>
<evidence type="ECO:0000313" key="7">
    <source>
        <dbReference type="EMBL" id="KAK8244134.1"/>
    </source>
</evidence>
<dbReference type="Pfam" id="PF22939">
    <property type="entry name" value="WHD_GPIID"/>
    <property type="match status" value="1"/>
</dbReference>
<dbReference type="Pfam" id="PF05057">
    <property type="entry name" value="DUF676"/>
    <property type="match status" value="1"/>
</dbReference>
<dbReference type="Gene3D" id="2.130.10.10">
    <property type="entry name" value="YVTN repeat-like/Quinoprotein amine dehydrogenase"/>
    <property type="match status" value="2"/>
</dbReference>
<gene>
    <name evidence="7" type="ORF">HDK90DRAFT_501620</name>
</gene>
<dbReference type="InterPro" id="IPR007751">
    <property type="entry name" value="DUF676_lipase-like"/>
</dbReference>
<dbReference type="Proteomes" id="UP001492380">
    <property type="component" value="Unassembled WGS sequence"/>
</dbReference>
<keyword evidence="8" id="KW-1185">Reference proteome</keyword>
<dbReference type="InterPro" id="IPR029058">
    <property type="entry name" value="AB_hydrolase_fold"/>
</dbReference>
<dbReference type="InterPro" id="IPR015943">
    <property type="entry name" value="WD40/YVTN_repeat-like_dom_sf"/>
</dbReference>
<organism evidence="7 8">
    <name type="scientific">Phyllosticta capitalensis</name>
    <dbReference type="NCBI Taxonomy" id="121624"/>
    <lineage>
        <taxon>Eukaryota</taxon>
        <taxon>Fungi</taxon>
        <taxon>Dikarya</taxon>
        <taxon>Ascomycota</taxon>
        <taxon>Pezizomycotina</taxon>
        <taxon>Dothideomycetes</taxon>
        <taxon>Dothideomycetes incertae sedis</taxon>
        <taxon>Botryosphaeriales</taxon>
        <taxon>Phyllostictaceae</taxon>
        <taxon>Phyllosticta</taxon>
    </lineage>
</organism>
<evidence type="ECO:0000259" key="4">
    <source>
        <dbReference type="Pfam" id="PF05057"/>
    </source>
</evidence>
<evidence type="ECO:0000256" key="2">
    <source>
        <dbReference type="ARBA" id="ARBA00022737"/>
    </source>
</evidence>
<name>A0ABR1Z0Q5_9PEZI</name>
<dbReference type="InterPro" id="IPR027417">
    <property type="entry name" value="P-loop_NTPase"/>
</dbReference>
<sequence>MTHSIPTRFANPTRRWFSGSSVGPCTLSTLIQTFSEGGMQVHSPNLTFTFSPVFRFCTAGSASQEYCFAVVLSRVINLSSILAPVEHDRSSDHAKHNLSSSPSPHPKKTQQPSPLGIDEASLGLQVVYQPQTPAPLDIVFVHGLGGHSRKTWSKHHDVTRFWPGIWLPDDPEVGKARILTFGYNANFSSAQKGMTNITNFAKELLNEMRRGRSEKGEPLELGRVPIIFVVHSMGGLVVKKAYLLGQNDEEYREIVHSISGIVFLSTPHRGTDLAEILNRILMVSFRTPKGYVQDLARNSTAIEEVNEQFRHIAPKLLITSFYETLATAIGPTNIMILEGDSSVMGYPQEVSIPLLADHHSVCKYSSPQERNYVKVLNTLKDFIGRLQVAKTKRTGSHALDEIKTIQKLLSVTSNPDLDLEAFRKTRTPGTCEWLFDEPEIISWMDPTPGCQVVWLSAQPACGKSILCTYLIDQLRQSRKLCQYFFFRFNHQEKRSLSDLLRSLALQIARDVPNFKRTLVELSSEGFRLGKADASLIWRKVFEERLFRMDLDYPLYWVIDALDESDSPRALLDLLRSLSNIDSEMSIRICIVSRKVEALTLAFDRLAKSVPLSRVEKAGSDHNYDDIRLLVDQELSYMRGSSDLREKVKQKIMSRAEGNFLWARLVVEDIQRCHTEEAIHEALDEIPGELSRLYQRMEATLLDGLRKSDRCLARALLQWTICSRRPLHLSELSQALRPGLPEFLDLQSSISDLCGQFVQVDPTGHVGLVHQTAREYFTQITTSELSVNPKEAHGQLFTKSIHTLADPALRLKLTQTRDTFMDKEPFLCYAAVSWAHHLQRSDKRDEYLDMLVKLFEGPSVLWWIHTLYLIDKAEILIKTSKILSSFNPMLHRLSDLELLDQWTIDLIKIMGKFSGPLQADPRAVYKLSLIHRQFYDPASAELTVSGIANDDWDDNLARINLSRTASAKRIVCAGDYIAKFSEIATISHGEPKGTRMLWSLPDMICQSLVFADKDSKIITASRDRTAFESGWQILHPDLLKDSDLGEGAILNSPKHMAFNGDATQIAVSYRSFPLSVWSLSDANCNRHNESKPATWFPVDRFAWNPVTGHIIGLYKDGRIFKWHPLTDESQEVRSSAGEIAASSNGKLFATSNSNGTVTIWDFAYFSVIYQLASDDLVTGLTFSPDCTRFYDLRSNTVNAWESNSLLRFSEAEEGVSDTASEQQSSTCISKVSEAYQEQFDAISTLAVAPRGEYYCAGDENGTVTLYGAQSGESVELSELSSGDGEAHLKWSDDCQHIAAYLDGRITILRIELESGKQGLNKAGRAVVASHAIEDLTWRGMHELLLSPDSKSLLIVSENNCHILFVDDGSRGTSRKWLNHPSRHDLLLSMGPQDVRVFRWDDLAEDNRLQIHEAPPQNQGNADLESQARHDPKMAPLPSFPADEDGEKVAVVKALLTPDGKHVLVQVNIGPIYGALDRRVLLFDSSSFDPQSQAYATGSLPYLSVPQSLSRNLEACLGVLSGLGSRLVFLDQELWICTYDLLSGSDDGVEYENALQRHFFVPRDWMSGRGLELCALMEDGALLCPKNDRVAVIRGGLR</sequence>
<dbReference type="Pfam" id="PF00400">
    <property type="entry name" value="WD40"/>
    <property type="match status" value="1"/>
</dbReference>
<evidence type="ECO:0000259" key="5">
    <source>
        <dbReference type="Pfam" id="PF22939"/>
    </source>
</evidence>
<evidence type="ECO:0000259" key="6">
    <source>
        <dbReference type="Pfam" id="PF24883"/>
    </source>
</evidence>
<evidence type="ECO:0000256" key="1">
    <source>
        <dbReference type="ARBA" id="ARBA00007920"/>
    </source>
</evidence>
<keyword evidence="2" id="KW-0677">Repeat</keyword>
<feature type="domain" description="Nephrocystin 3-like N-terminal" evidence="6">
    <location>
        <begin position="429"/>
        <end position="593"/>
    </location>
</feature>
<dbReference type="SUPFAM" id="SSF82171">
    <property type="entry name" value="DPP6 N-terminal domain-like"/>
    <property type="match status" value="1"/>
</dbReference>
<accession>A0ABR1Z0Q5</accession>
<feature type="region of interest" description="Disordered" evidence="3">
    <location>
        <begin position="1409"/>
        <end position="1439"/>
    </location>
</feature>
<evidence type="ECO:0000313" key="8">
    <source>
        <dbReference type="Proteomes" id="UP001492380"/>
    </source>
</evidence>
<reference evidence="7 8" key="1">
    <citation type="submission" date="2024-04" db="EMBL/GenBank/DDBJ databases">
        <title>Phyllosticta paracitricarpa is synonymous to the EU quarantine fungus P. citricarpa based on phylogenomic analyses.</title>
        <authorList>
            <consortium name="Lawrence Berkeley National Laboratory"/>
            <person name="Van Ingen-Buijs V.A."/>
            <person name="Van Westerhoven A.C."/>
            <person name="Haridas S."/>
            <person name="Skiadas P."/>
            <person name="Martin F."/>
            <person name="Groenewald J.Z."/>
            <person name="Crous P.W."/>
            <person name="Seidl M.F."/>
        </authorList>
    </citation>
    <scope>NUCLEOTIDE SEQUENCE [LARGE SCALE GENOMIC DNA]</scope>
    <source>
        <strain evidence="7 8">CBS 123374</strain>
    </source>
</reference>
<dbReference type="PANTHER" id="PTHR10039">
    <property type="entry name" value="AMELOGENIN"/>
    <property type="match status" value="1"/>
</dbReference>
<feature type="domain" description="DUF676" evidence="4">
    <location>
        <begin position="138"/>
        <end position="272"/>
    </location>
</feature>
<dbReference type="Gene3D" id="3.40.50.300">
    <property type="entry name" value="P-loop containing nucleotide triphosphate hydrolases"/>
    <property type="match status" value="1"/>
</dbReference>
<proteinExistence type="inferred from homology"/>
<dbReference type="Gene3D" id="3.40.50.1820">
    <property type="entry name" value="alpha/beta hydrolase"/>
    <property type="match status" value="1"/>
</dbReference>
<dbReference type="InterPro" id="IPR056884">
    <property type="entry name" value="NPHP3-like_N"/>
</dbReference>
<dbReference type="SUPFAM" id="SSF53474">
    <property type="entry name" value="alpha/beta-Hydrolases"/>
    <property type="match status" value="1"/>
</dbReference>
<protein>
    <submittedName>
        <fullName evidence="7">Uncharacterized protein</fullName>
    </submittedName>
</protein>
<feature type="region of interest" description="Disordered" evidence="3">
    <location>
        <begin position="89"/>
        <end position="115"/>
    </location>
</feature>
<comment type="similarity">
    <text evidence="1">Belongs to the putative lipase ROG1 family.</text>
</comment>
<feature type="domain" description="GPI inositol-deacylase winged helix" evidence="5">
    <location>
        <begin position="709"/>
        <end position="778"/>
    </location>
</feature>
<dbReference type="PANTHER" id="PTHR10039:SF16">
    <property type="entry name" value="GPI INOSITOL-DEACYLASE"/>
    <property type="match status" value="1"/>
</dbReference>
<dbReference type="Pfam" id="PF24883">
    <property type="entry name" value="NPHP3_N"/>
    <property type="match status" value="1"/>
</dbReference>
<dbReference type="SUPFAM" id="SSF52540">
    <property type="entry name" value="P-loop containing nucleoside triphosphate hydrolases"/>
    <property type="match status" value="1"/>
</dbReference>